<dbReference type="EMBL" id="GG662650">
    <property type="protein sequence ID" value="EAR98588.2"/>
    <property type="molecule type" value="Genomic_DNA"/>
</dbReference>
<evidence type="ECO:0000256" key="11">
    <source>
        <dbReference type="ARBA" id="ARBA00022833"/>
    </source>
</evidence>
<evidence type="ECO:0000256" key="8">
    <source>
        <dbReference type="ARBA" id="ARBA00022737"/>
    </source>
</evidence>
<accession>Q23PU7</accession>
<dbReference type="PROSITE" id="PS51873">
    <property type="entry name" value="TRIAD"/>
    <property type="match status" value="1"/>
</dbReference>
<dbReference type="Gene3D" id="1.20.120.1750">
    <property type="match status" value="1"/>
</dbReference>
<evidence type="ECO:0000256" key="10">
    <source>
        <dbReference type="ARBA" id="ARBA00022786"/>
    </source>
</evidence>
<dbReference type="HOGENOM" id="CLU_600650_0_0_1"/>
<evidence type="ECO:0000259" key="17">
    <source>
        <dbReference type="PROSITE" id="PS50089"/>
    </source>
</evidence>
<evidence type="ECO:0000256" key="13">
    <source>
        <dbReference type="ARBA" id="ARBA00023136"/>
    </source>
</evidence>
<reference evidence="20" key="1">
    <citation type="journal article" date="2006" name="PLoS Biol.">
        <title>Macronuclear genome sequence of the ciliate Tetrahymena thermophila, a model eukaryote.</title>
        <authorList>
            <person name="Eisen J.A."/>
            <person name="Coyne R.S."/>
            <person name="Wu M."/>
            <person name="Wu D."/>
            <person name="Thiagarajan M."/>
            <person name="Wortman J.R."/>
            <person name="Badger J.H."/>
            <person name="Ren Q."/>
            <person name="Amedeo P."/>
            <person name="Jones K.M."/>
            <person name="Tallon L.J."/>
            <person name="Delcher A.L."/>
            <person name="Salzberg S.L."/>
            <person name="Silva J.C."/>
            <person name="Haas B.J."/>
            <person name="Majoros W.H."/>
            <person name="Farzad M."/>
            <person name="Carlton J.M."/>
            <person name="Smith R.K. Jr."/>
            <person name="Garg J."/>
            <person name="Pearlman R.E."/>
            <person name="Karrer K.M."/>
            <person name="Sun L."/>
            <person name="Manning G."/>
            <person name="Elde N.C."/>
            <person name="Turkewitz A.P."/>
            <person name="Asai D.J."/>
            <person name="Wilkes D.E."/>
            <person name="Wang Y."/>
            <person name="Cai H."/>
            <person name="Collins K."/>
            <person name="Stewart B.A."/>
            <person name="Lee S.R."/>
            <person name="Wilamowska K."/>
            <person name="Weinberg Z."/>
            <person name="Ruzzo W.L."/>
            <person name="Wloga D."/>
            <person name="Gaertig J."/>
            <person name="Frankel J."/>
            <person name="Tsao C.-C."/>
            <person name="Gorovsky M.A."/>
            <person name="Keeling P.J."/>
            <person name="Waller R.F."/>
            <person name="Patron N.J."/>
            <person name="Cherry J.M."/>
            <person name="Stover N.A."/>
            <person name="Krieger C.J."/>
            <person name="del Toro C."/>
            <person name="Ryder H.F."/>
            <person name="Williamson S.C."/>
            <person name="Barbeau R.A."/>
            <person name="Hamilton E.P."/>
            <person name="Orias E."/>
        </authorList>
    </citation>
    <scope>NUCLEOTIDE SEQUENCE [LARGE SCALE GENOMIC DNA]</scope>
    <source>
        <strain evidence="20">SB210</strain>
    </source>
</reference>
<dbReference type="SMART" id="SM00647">
    <property type="entry name" value="IBR"/>
    <property type="match status" value="2"/>
</dbReference>
<dbReference type="InterPro" id="IPR031127">
    <property type="entry name" value="E3_UB_ligase_RBR"/>
</dbReference>
<dbReference type="InterPro" id="IPR002867">
    <property type="entry name" value="IBR_dom"/>
</dbReference>
<dbReference type="SUPFAM" id="SSF57850">
    <property type="entry name" value="RING/U-box"/>
    <property type="match status" value="3"/>
</dbReference>
<dbReference type="RefSeq" id="XP_001018833.2">
    <property type="nucleotide sequence ID" value="XM_001018833.2"/>
</dbReference>
<dbReference type="InterPro" id="IPR001841">
    <property type="entry name" value="Znf_RING"/>
</dbReference>
<dbReference type="InterPro" id="IPR044066">
    <property type="entry name" value="TRIAD_supradom"/>
</dbReference>
<evidence type="ECO:0000256" key="12">
    <source>
        <dbReference type="ARBA" id="ARBA00022989"/>
    </source>
</evidence>
<evidence type="ECO:0000256" key="3">
    <source>
        <dbReference type="ARBA" id="ARBA00004906"/>
    </source>
</evidence>
<dbReference type="EC" id="2.3.2.31" evidence="4"/>
<dbReference type="GO" id="GO:0031090">
    <property type="term" value="C:organelle membrane"/>
    <property type="evidence" value="ECO:0007669"/>
    <property type="project" value="UniProtKB-ARBA"/>
</dbReference>
<dbReference type="Proteomes" id="UP000009168">
    <property type="component" value="Unassembled WGS sequence"/>
</dbReference>
<comment type="subcellular location">
    <subcellularLocation>
        <location evidence="2">Membrane</location>
        <topology evidence="2">Single-pass membrane protein</topology>
    </subcellularLocation>
</comment>
<dbReference type="GO" id="GO:0008270">
    <property type="term" value="F:zinc ion binding"/>
    <property type="evidence" value="ECO:0007669"/>
    <property type="project" value="UniProtKB-KW"/>
</dbReference>
<comment type="pathway">
    <text evidence="3">Protein modification; protein ubiquitination.</text>
</comment>
<feature type="domain" description="RING-type" evidence="17">
    <location>
        <begin position="266"/>
        <end position="313"/>
    </location>
</feature>
<evidence type="ECO:0000256" key="5">
    <source>
        <dbReference type="ARBA" id="ARBA00022679"/>
    </source>
</evidence>
<keyword evidence="10" id="KW-0833">Ubl conjugation pathway</keyword>
<dbReference type="GO" id="GO:0061630">
    <property type="term" value="F:ubiquitin protein ligase activity"/>
    <property type="evidence" value="ECO:0007669"/>
    <property type="project" value="UniProtKB-EC"/>
</dbReference>
<dbReference type="PANTHER" id="PTHR11685">
    <property type="entry name" value="RBR FAMILY RING FINGER AND IBR DOMAIN-CONTAINING"/>
    <property type="match status" value="1"/>
</dbReference>
<evidence type="ECO:0000256" key="16">
    <source>
        <dbReference type="SAM" id="Phobius"/>
    </source>
</evidence>
<keyword evidence="13 16" id="KW-0472">Membrane</keyword>
<keyword evidence="20" id="KW-1185">Reference proteome</keyword>
<dbReference type="KEGG" id="tet:TTHERM_00463360"/>
<dbReference type="Gene3D" id="3.30.40.10">
    <property type="entry name" value="Zinc/RING finger domain, C3HC4 (zinc finger)"/>
    <property type="match status" value="1"/>
</dbReference>
<dbReference type="Pfam" id="PF01485">
    <property type="entry name" value="IBR"/>
    <property type="match status" value="1"/>
</dbReference>
<evidence type="ECO:0000313" key="19">
    <source>
        <dbReference type="EMBL" id="EAR98588.2"/>
    </source>
</evidence>
<proteinExistence type="predicted"/>
<protein>
    <recommendedName>
        <fullName evidence="4">RBR-type E3 ubiquitin transferase</fullName>
        <ecNumber evidence="4">2.3.2.31</ecNumber>
    </recommendedName>
</protein>
<organism evidence="19 20">
    <name type="scientific">Tetrahymena thermophila (strain SB210)</name>
    <dbReference type="NCBI Taxonomy" id="312017"/>
    <lineage>
        <taxon>Eukaryota</taxon>
        <taxon>Sar</taxon>
        <taxon>Alveolata</taxon>
        <taxon>Ciliophora</taxon>
        <taxon>Intramacronucleata</taxon>
        <taxon>Oligohymenophorea</taxon>
        <taxon>Hymenostomatida</taxon>
        <taxon>Tetrahymenina</taxon>
        <taxon>Tetrahymenidae</taxon>
        <taxon>Tetrahymena</taxon>
    </lineage>
</organism>
<evidence type="ECO:0000256" key="9">
    <source>
        <dbReference type="ARBA" id="ARBA00022771"/>
    </source>
</evidence>
<keyword evidence="5" id="KW-0808">Transferase</keyword>
<evidence type="ECO:0000313" key="20">
    <source>
        <dbReference type="Proteomes" id="UP000009168"/>
    </source>
</evidence>
<keyword evidence="12 16" id="KW-1133">Transmembrane helix</keyword>
<feature type="transmembrane region" description="Helical" evidence="16">
    <location>
        <begin position="537"/>
        <end position="560"/>
    </location>
</feature>
<keyword evidence="6 16" id="KW-0812">Transmembrane</keyword>
<dbReference type="PROSITE" id="PS50089">
    <property type="entry name" value="ZF_RING_2"/>
    <property type="match status" value="1"/>
</dbReference>
<dbReference type="GeneID" id="7837592"/>
<evidence type="ECO:0000256" key="6">
    <source>
        <dbReference type="ARBA" id="ARBA00022692"/>
    </source>
</evidence>
<sequence length="584" mass="68029">MSYKVNNNNNDGNNNSEIVIDIPDERNALNVKTQATKNSNPKNQFNNFTDLETKMKIFEQQIIAEGIKKQNSQKQDFSANPSPMNKQYTLTRQHSEQYRPSPNNSDYLKDRERQISLQKAAPYMNQFKNRTEKAVQEINVKDQNISYQRFDPSLDNKEKKVLFLKIKILEMQLNLQRAEDYIDKQLPINTSSREQLMENLLDYLLSEDQKEKNMRRSIKSPKKKQTQKPNPLIFQGLANINMAISQELVDCTPKTGLIKQNQIVNCNICCQDKLGTQTIQLSSFCTHSFCISCLEKYISFRIQDGKCTHIYCPQANCKSVLNDKEIQKIISKSSFQQYLKIKKLSLINNDKQIRYCQKGNCDSYVKFSPGTQIEACQYCNSKVCYDCYMPAHKGMTCEQNMEKKLQALIHAIRKGDCPSCKNSIMKIQVENAVRCPTCNFDFCWLCNKKYSKYHYRFWNFCCGCPNMLEAIEQPTFMNKFKYFRKGLFRFFVILLMSLVMLCGYAVSLIILPIFVPGGVFLYYNYKTFEKRSMFEQFLIGVILLAIGIVGYFIWLILCIFPGTLMALRKFYQISEAYLESIGYK</sequence>
<keyword evidence="9 14" id="KW-0863">Zinc-finger</keyword>
<dbReference type="InterPro" id="IPR017907">
    <property type="entry name" value="Znf_RING_CS"/>
</dbReference>
<evidence type="ECO:0000256" key="14">
    <source>
        <dbReference type="PROSITE-ProRule" id="PRU00175"/>
    </source>
</evidence>
<dbReference type="PROSITE" id="PS00518">
    <property type="entry name" value="ZF_RING_1"/>
    <property type="match status" value="1"/>
</dbReference>
<evidence type="ECO:0000256" key="4">
    <source>
        <dbReference type="ARBA" id="ARBA00012251"/>
    </source>
</evidence>
<evidence type="ECO:0000256" key="2">
    <source>
        <dbReference type="ARBA" id="ARBA00004167"/>
    </source>
</evidence>
<dbReference type="STRING" id="312017.Q23PU7"/>
<evidence type="ECO:0000256" key="1">
    <source>
        <dbReference type="ARBA" id="ARBA00001798"/>
    </source>
</evidence>
<feature type="domain" description="RING-type" evidence="18">
    <location>
        <begin position="262"/>
        <end position="465"/>
    </location>
</feature>
<name>Q23PU7_TETTS</name>
<keyword evidence="8" id="KW-0677">Repeat</keyword>
<dbReference type="GO" id="GO:0016567">
    <property type="term" value="P:protein ubiquitination"/>
    <property type="evidence" value="ECO:0007669"/>
    <property type="project" value="InterPro"/>
</dbReference>
<dbReference type="AlphaFoldDB" id="Q23PU7"/>
<dbReference type="InParanoid" id="Q23PU7"/>
<dbReference type="FunFam" id="3.30.40.10:FF:000051">
    <property type="entry name" value="RBR-type E3 ubiquitin transferase"/>
    <property type="match status" value="1"/>
</dbReference>
<keyword evidence="7" id="KW-0479">Metal-binding</keyword>
<evidence type="ECO:0000256" key="15">
    <source>
        <dbReference type="SAM" id="MobiDB-lite"/>
    </source>
</evidence>
<gene>
    <name evidence="19" type="ORF">TTHERM_00463360</name>
</gene>
<dbReference type="InterPro" id="IPR013083">
    <property type="entry name" value="Znf_RING/FYVE/PHD"/>
</dbReference>
<feature type="compositionally biased region" description="Polar residues" evidence="15">
    <location>
        <begin position="69"/>
        <end position="106"/>
    </location>
</feature>
<dbReference type="OrthoDB" id="301105at2759"/>
<dbReference type="Pfam" id="PF22191">
    <property type="entry name" value="IBR_1"/>
    <property type="match status" value="1"/>
</dbReference>
<evidence type="ECO:0000256" key="7">
    <source>
        <dbReference type="ARBA" id="ARBA00022723"/>
    </source>
</evidence>
<comment type="catalytic activity">
    <reaction evidence="1">
        <text>[E2 ubiquitin-conjugating enzyme]-S-ubiquitinyl-L-cysteine + [acceptor protein]-L-lysine = [E2 ubiquitin-conjugating enzyme]-L-cysteine + [acceptor protein]-N(6)-ubiquitinyl-L-lysine.</text>
        <dbReference type="EC" id="2.3.2.31"/>
    </reaction>
</comment>
<dbReference type="GO" id="GO:0005737">
    <property type="term" value="C:cytoplasm"/>
    <property type="evidence" value="ECO:0007669"/>
    <property type="project" value="UniProtKB-ARBA"/>
</dbReference>
<keyword evidence="11" id="KW-0862">Zinc</keyword>
<feature type="region of interest" description="Disordered" evidence="15">
    <location>
        <begin position="69"/>
        <end position="107"/>
    </location>
</feature>
<dbReference type="CDD" id="cd20335">
    <property type="entry name" value="BRcat_RBR"/>
    <property type="match status" value="1"/>
</dbReference>
<evidence type="ECO:0000259" key="18">
    <source>
        <dbReference type="PROSITE" id="PS51873"/>
    </source>
</evidence>
<feature type="transmembrane region" description="Helical" evidence="16">
    <location>
        <begin position="487"/>
        <end position="517"/>
    </location>
</feature>